<organism evidence="1 2">
    <name type="scientific">Yoonia vestfoldensis SKA53</name>
    <dbReference type="NCBI Taxonomy" id="314232"/>
    <lineage>
        <taxon>Bacteria</taxon>
        <taxon>Pseudomonadati</taxon>
        <taxon>Pseudomonadota</taxon>
        <taxon>Alphaproteobacteria</taxon>
        <taxon>Rhodobacterales</taxon>
        <taxon>Paracoccaceae</taxon>
        <taxon>Yoonia</taxon>
    </lineage>
</organism>
<dbReference type="InterPro" id="IPR006059">
    <property type="entry name" value="SBP"/>
</dbReference>
<evidence type="ECO:0000313" key="1">
    <source>
        <dbReference type="EMBL" id="EAQ05340.1"/>
    </source>
</evidence>
<protein>
    <submittedName>
        <fullName evidence="1">Spermidine/putrescine-binding periplasmic protein</fullName>
    </submittedName>
</protein>
<dbReference type="Pfam" id="PF13416">
    <property type="entry name" value="SBP_bac_8"/>
    <property type="match status" value="1"/>
</dbReference>
<reference evidence="1 2" key="1">
    <citation type="submission" date="2006-01" db="EMBL/GenBank/DDBJ databases">
        <authorList>
            <person name="Hagstrom A."/>
            <person name="Ferriera S."/>
            <person name="Johnson J."/>
            <person name="Kravitz S."/>
            <person name="Halpern A."/>
            <person name="Remington K."/>
            <person name="Beeson K."/>
            <person name="Tran B."/>
            <person name="Rogers Y.-H."/>
            <person name="Friedman R."/>
            <person name="Venter J.C."/>
        </authorList>
    </citation>
    <scope>NUCLEOTIDE SEQUENCE [LARGE SCALE GENOMIC DNA]</scope>
    <source>
        <strain evidence="1 2">SKA53</strain>
    </source>
</reference>
<gene>
    <name evidence="1" type="ORF">SKA53_00150</name>
</gene>
<name>A3V8X7_9RHOB</name>
<comment type="caution">
    <text evidence="1">The sequence shown here is derived from an EMBL/GenBank/DDBJ whole genome shotgun (WGS) entry which is preliminary data.</text>
</comment>
<dbReference type="AlphaFoldDB" id="A3V8X7"/>
<dbReference type="HOGENOM" id="CLU_1004005_0_0_5"/>
<dbReference type="Gene3D" id="3.40.190.10">
    <property type="entry name" value="Periplasmic binding protein-like II"/>
    <property type="match status" value="2"/>
</dbReference>
<dbReference type="EMBL" id="AAMS01000010">
    <property type="protein sequence ID" value="EAQ05340.1"/>
    <property type="molecule type" value="Genomic_DNA"/>
</dbReference>
<evidence type="ECO:0000313" key="2">
    <source>
        <dbReference type="Proteomes" id="UP000004507"/>
    </source>
</evidence>
<keyword evidence="2" id="KW-1185">Reference proteome</keyword>
<sequence>MRVVPDPARATGTGIVALDGAKAAIAQAVLAGWDIIALDEASEIAACGAGVLQKAPTSETTTADISTRFARRPGQGGAKSGCALTYDTRFEALAYRLDAFVLSPPSTGLAVFDTASFPGPRAVVWPPRALLEWAILAQGVPEVQVYDILSSARGMQIARAAILDIAPSIIWVDSDAEAAQLLATGQVTMAVAGEADLAVTAGIAAVVQAGKIGQRRSWIQLPSGAASSPTLRPADGIVAALAGDQSTYVPALWRDAAWYAQAGAHVATGLAGLGPEK</sequence>
<proteinExistence type="predicted"/>
<dbReference type="Proteomes" id="UP000004507">
    <property type="component" value="Unassembled WGS sequence"/>
</dbReference>
<accession>A3V8X7</accession>
<dbReference type="SUPFAM" id="SSF53850">
    <property type="entry name" value="Periplasmic binding protein-like II"/>
    <property type="match status" value="1"/>
</dbReference>
<dbReference type="eggNOG" id="COG0687">
    <property type="taxonomic scope" value="Bacteria"/>
</dbReference>
<dbReference type="STRING" id="314232.SKA53_00150"/>